<dbReference type="AlphaFoldDB" id="A0A5J6V5P7"/>
<evidence type="ECO:0000256" key="3">
    <source>
        <dbReference type="ARBA" id="ARBA00022490"/>
    </source>
</evidence>
<comment type="catalytic activity">
    <reaction evidence="10">
        <text>L-aspartate(89)-[ribosomal protein uS12]-hydrogen + (sulfur carrier)-SH + AH2 + 2 S-adenosyl-L-methionine = 3-methylsulfanyl-L-aspartate(89)-[ribosomal protein uS12]-hydrogen + (sulfur carrier)-H + 5'-deoxyadenosine + L-methionine + A + S-adenosyl-L-homocysteine + 2 H(+)</text>
        <dbReference type="Rhea" id="RHEA:37087"/>
        <dbReference type="Rhea" id="RHEA-COMP:10460"/>
        <dbReference type="Rhea" id="RHEA-COMP:10461"/>
        <dbReference type="Rhea" id="RHEA-COMP:14737"/>
        <dbReference type="Rhea" id="RHEA-COMP:14739"/>
        <dbReference type="ChEBI" id="CHEBI:13193"/>
        <dbReference type="ChEBI" id="CHEBI:15378"/>
        <dbReference type="ChEBI" id="CHEBI:17319"/>
        <dbReference type="ChEBI" id="CHEBI:17499"/>
        <dbReference type="ChEBI" id="CHEBI:29917"/>
        <dbReference type="ChEBI" id="CHEBI:29961"/>
        <dbReference type="ChEBI" id="CHEBI:57844"/>
        <dbReference type="ChEBI" id="CHEBI:57856"/>
        <dbReference type="ChEBI" id="CHEBI:59789"/>
        <dbReference type="ChEBI" id="CHEBI:64428"/>
        <dbReference type="ChEBI" id="CHEBI:73599"/>
        <dbReference type="EC" id="2.8.4.4"/>
    </reaction>
</comment>
<dbReference type="InterPro" id="IPR002792">
    <property type="entry name" value="TRAM_dom"/>
</dbReference>
<dbReference type="KEGG" id="serw:FY030_10575"/>
<comment type="subcellular location">
    <subcellularLocation>
        <location evidence="10">Cytoplasm</location>
    </subcellularLocation>
</comment>
<feature type="domain" description="TRAM" evidence="12">
    <location>
        <begin position="432"/>
        <end position="504"/>
    </location>
</feature>
<dbReference type="InterPro" id="IPR020612">
    <property type="entry name" value="Methylthiotransferase_CS"/>
</dbReference>
<dbReference type="InterPro" id="IPR038135">
    <property type="entry name" value="Methylthiotransferase_N_sf"/>
</dbReference>
<dbReference type="InterPro" id="IPR058240">
    <property type="entry name" value="rSAM_sf"/>
</dbReference>
<evidence type="ECO:0000256" key="6">
    <source>
        <dbReference type="ARBA" id="ARBA00022723"/>
    </source>
</evidence>
<evidence type="ECO:0000259" key="12">
    <source>
        <dbReference type="PROSITE" id="PS50926"/>
    </source>
</evidence>
<feature type="binding site" evidence="10">
    <location>
        <position position="220"/>
    </location>
    <ligand>
        <name>[4Fe-4S] cluster</name>
        <dbReference type="ChEBI" id="CHEBI:49883"/>
        <label>2</label>
        <note>4Fe-4S-S-AdoMet</note>
    </ligand>
</feature>
<feature type="binding site" evidence="10">
    <location>
        <position position="213"/>
    </location>
    <ligand>
        <name>[4Fe-4S] cluster</name>
        <dbReference type="ChEBI" id="CHEBI:49883"/>
        <label>2</label>
        <note>4Fe-4S-S-AdoMet</note>
    </ligand>
</feature>
<dbReference type="PROSITE" id="PS51918">
    <property type="entry name" value="RADICAL_SAM"/>
    <property type="match status" value="1"/>
</dbReference>
<feature type="binding site" evidence="10">
    <location>
        <position position="50"/>
    </location>
    <ligand>
        <name>[4Fe-4S] cluster</name>
        <dbReference type="ChEBI" id="CHEBI:49883"/>
        <label>1</label>
    </ligand>
</feature>
<evidence type="ECO:0000256" key="10">
    <source>
        <dbReference type="HAMAP-Rule" id="MF_01865"/>
    </source>
</evidence>
<dbReference type="SFLD" id="SFLDG01061">
    <property type="entry name" value="methylthiotransferase"/>
    <property type="match status" value="1"/>
</dbReference>
<dbReference type="Gene3D" id="3.80.30.20">
    <property type="entry name" value="tm_1862 like domain"/>
    <property type="match status" value="1"/>
</dbReference>
<feature type="domain" description="MTTase N-terminal" evidence="13">
    <location>
        <begin position="5"/>
        <end position="121"/>
    </location>
</feature>
<accession>A0A5J6V5P7</accession>
<dbReference type="GO" id="GO:0103039">
    <property type="term" value="F:protein methylthiotransferase activity"/>
    <property type="evidence" value="ECO:0007669"/>
    <property type="project" value="UniProtKB-EC"/>
</dbReference>
<evidence type="ECO:0000313" key="16">
    <source>
        <dbReference type="Proteomes" id="UP000326546"/>
    </source>
</evidence>
<dbReference type="RefSeq" id="WP_158061471.1">
    <property type="nucleotide sequence ID" value="NZ_CP044427.1"/>
</dbReference>
<keyword evidence="4 10" id="KW-0808">Transferase</keyword>
<evidence type="ECO:0000256" key="8">
    <source>
        <dbReference type="ARBA" id="ARBA00023014"/>
    </source>
</evidence>
<dbReference type="FunFam" id="3.40.50.12160:FF:000003">
    <property type="entry name" value="CDK5 regulatory subunit-associated protein 1"/>
    <property type="match status" value="1"/>
</dbReference>
<evidence type="ECO:0000256" key="4">
    <source>
        <dbReference type="ARBA" id="ARBA00022679"/>
    </source>
</evidence>
<comment type="function">
    <text evidence="1">Catalyzes the methylthiolation of N6-(dimethylallyl)adenosine (i(6)A), leading to the formation of 2-methylthio-N6-(dimethylallyl)adenosine (ms(2)i(6)A) at position 37 in tRNAs that read codons beginning with uridine.</text>
</comment>
<dbReference type="EC" id="2.8.4.4" evidence="10"/>
<dbReference type="NCBIfam" id="TIGR00089">
    <property type="entry name" value="MiaB/RimO family radical SAM methylthiotransferase"/>
    <property type="match status" value="1"/>
</dbReference>
<sequence>MSHPRSVAVVTLGCTRNEVDSEELAGRLAAEGWTLVADAAEADVAVVNTCGFVEQAKKDSVDALLEASDLKRTGRTQKVVAVGCMAERYGAQLAEELPEADAVLGFDTYSDMSSHLQRILAGERPASHAPRDRRRLLPVSPVARHTASTAVALPGHQQATPAPAATSDTPTEFSSDTEPATPLEQVTPATGPRVVRARLDGRPWAPLKLASGCDRRCAFCAIPMFRGAFVSRPPQDVLTEAQWLAERGVKEVFLVSENTTSYGKDLGDLRLVDGLIAELAALEGIARVRVSYLQPAEIRPDLLDAMASTPGVAPYFDISFQHASGPLLRRMRRFGDRESFLALLEQVRARVPEAGIRTNVIVGFPGESEEDLTELTAFLEEARLDVVGVFGYSDEDGTEAESYDDKIDEATILERVARVSALVEELTAQRAEDRIGTLVEVLVEDVDEDDGRLVGRAGQQGPDVDGVTYLEDEQGGMPTLAVGSLVTARVVATEGVDLVAVPLAQAGQGRPGGGQGASEPVGPPPAAGEPAA</sequence>
<proteinExistence type="inferred from homology"/>
<dbReference type="CDD" id="cd01335">
    <property type="entry name" value="Radical_SAM"/>
    <property type="match status" value="1"/>
</dbReference>
<dbReference type="Pfam" id="PF18693">
    <property type="entry name" value="TRAM_2"/>
    <property type="match status" value="1"/>
</dbReference>
<dbReference type="GO" id="GO:0005840">
    <property type="term" value="C:ribosome"/>
    <property type="evidence" value="ECO:0007669"/>
    <property type="project" value="UniProtKB-KW"/>
</dbReference>
<protein>
    <recommendedName>
        <fullName evidence="10">Ribosomal protein uS12 methylthiotransferase RimO</fullName>
        <shortName evidence="10">uS12 MTTase</shortName>
        <shortName evidence="10">uS12 methylthiotransferase</shortName>
        <ecNumber evidence="10">2.8.4.4</ecNumber>
    </recommendedName>
    <alternativeName>
        <fullName evidence="10">Ribosomal protein uS12 (aspartate-C(3))-methylthiotransferase</fullName>
    </alternativeName>
    <alternativeName>
        <fullName evidence="10">Ribosome maturation factor RimO</fullName>
    </alternativeName>
</protein>
<dbReference type="PROSITE" id="PS51449">
    <property type="entry name" value="MTTASE_N"/>
    <property type="match status" value="1"/>
</dbReference>
<comment type="cofactor">
    <cofactor evidence="10">
        <name>[4Fe-4S] cluster</name>
        <dbReference type="ChEBI" id="CHEBI:49883"/>
    </cofactor>
    <text evidence="10">Binds 2 [4Fe-4S] clusters. One cluster is coordinated with 3 cysteines and an exchangeable S-adenosyl-L-methionine.</text>
</comment>
<keyword evidence="15" id="KW-0689">Ribosomal protein</keyword>
<dbReference type="NCBIfam" id="TIGR01125">
    <property type="entry name" value="30S ribosomal protein S12 methylthiotransferase RimO"/>
    <property type="match status" value="1"/>
</dbReference>
<organism evidence="15 16">
    <name type="scientific">Ornithinimicrobium pratense</name>
    <dbReference type="NCBI Taxonomy" id="2593973"/>
    <lineage>
        <taxon>Bacteria</taxon>
        <taxon>Bacillati</taxon>
        <taxon>Actinomycetota</taxon>
        <taxon>Actinomycetes</taxon>
        <taxon>Micrococcales</taxon>
        <taxon>Ornithinimicrobiaceae</taxon>
        <taxon>Ornithinimicrobium</taxon>
    </lineage>
</organism>
<evidence type="ECO:0000259" key="14">
    <source>
        <dbReference type="PROSITE" id="PS51918"/>
    </source>
</evidence>
<dbReference type="InterPro" id="IPR005840">
    <property type="entry name" value="Ribosomal_uS12_MeSTrfase_RimO"/>
</dbReference>
<dbReference type="PANTHER" id="PTHR43837:SF1">
    <property type="entry name" value="RIBOSOMAL PROTEIN US12 METHYLTHIOTRANSFERASE RIMO"/>
    <property type="match status" value="1"/>
</dbReference>
<dbReference type="InterPro" id="IPR012340">
    <property type="entry name" value="NA-bd_OB-fold"/>
</dbReference>
<keyword evidence="15" id="KW-0687">Ribonucleoprotein</keyword>
<dbReference type="GO" id="GO:0035597">
    <property type="term" value="F:tRNA-2-methylthio-N(6)-dimethylallyladenosine(37) synthase activity"/>
    <property type="evidence" value="ECO:0007669"/>
    <property type="project" value="UniProtKB-EC"/>
</dbReference>
<keyword evidence="5 10" id="KW-0949">S-adenosyl-L-methionine</keyword>
<evidence type="ECO:0000313" key="15">
    <source>
        <dbReference type="EMBL" id="QFG69088.1"/>
    </source>
</evidence>
<dbReference type="PROSITE" id="PS50926">
    <property type="entry name" value="TRAM"/>
    <property type="match status" value="1"/>
</dbReference>
<dbReference type="Proteomes" id="UP000326546">
    <property type="component" value="Chromosome"/>
</dbReference>
<evidence type="ECO:0000256" key="1">
    <source>
        <dbReference type="ARBA" id="ARBA00003234"/>
    </source>
</evidence>
<dbReference type="GO" id="GO:0046872">
    <property type="term" value="F:metal ion binding"/>
    <property type="evidence" value="ECO:0007669"/>
    <property type="project" value="UniProtKB-KW"/>
</dbReference>
<feature type="region of interest" description="Disordered" evidence="11">
    <location>
        <begin position="505"/>
        <end position="532"/>
    </location>
</feature>
<dbReference type="InterPro" id="IPR005839">
    <property type="entry name" value="Methylthiotransferase"/>
</dbReference>
<comment type="similarity">
    <text evidence="10">Belongs to the methylthiotransferase family. RimO subfamily.</text>
</comment>
<feature type="binding site" evidence="10">
    <location>
        <position position="14"/>
    </location>
    <ligand>
        <name>[4Fe-4S] cluster</name>
        <dbReference type="ChEBI" id="CHEBI:49883"/>
        <label>1</label>
    </ligand>
</feature>
<evidence type="ECO:0000256" key="9">
    <source>
        <dbReference type="ARBA" id="ARBA00051425"/>
    </source>
</evidence>
<evidence type="ECO:0000259" key="13">
    <source>
        <dbReference type="PROSITE" id="PS51449"/>
    </source>
</evidence>
<dbReference type="HAMAP" id="MF_01865">
    <property type="entry name" value="MTTase_RimO"/>
    <property type="match status" value="1"/>
</dbReference>
<keyword evidence="2 10" id="KW-0004">4Fe-4S</keyword>
<keyword evidence="7 10" id="KW-0408">Iron</keyword>
<dbReference type="InterPro" id="IPR023404">
    <property type="entry name" value="rSAM_horseshoe"/>
</dbReference>
<dbReference type="Gene3D" id="2.40.50.140">
    <property type="entry name" value="Nucleic acid-binding proteins"/>
    <property type="match status" value="1"/>
</dbReference>
<evidence type="ECO:0000256" key="7">
    <source>
        <dbReference type="ARBA" id="ARBA00023004"/>
    </source>
</evidence>
<dbReference type="GO" id="GO:0035599">
    <property type="term" value="F:aspartic acid methylthiotransferase activity"/>
    <property type="evidence" value="ECO:0007669"/>
    <property type="project" value="TreeGrafter"/>
</dbReference>
<feature type="compositionally biased region" description="Low complexity" evidence="11">
    <location>
        <begin position="159"/>
        <end position="171"/>
    </location>
</feature>
<comment type="function">
    <text evidence="10">Catalyzes the methylthiolation of an aspartic acid residue of ribosomal protein uS12.</text>
</comment>
<dbReference type="Pfam" id="PF04055">
    <property type="entry name" value="Radical_SAM"/>
    <property type="match status" value="1"/>
</dbReference>
<dbReference type="GO" id="GO:0005829">
    <property type="term" value="C:cytosol"/>
    <property type="evidence" value="ECO:0007669"/>
    <property type="project" value="TreeGrafter"/>
</dbReference>
<evidence type="ECO:0000256" key="2">
    <source>
        <dbReference type="ARBA" id="ARBA00022485"/>
    </source>
</evidence>
<gene>
    <name evidence="10 15" type="primary">rimO</name>
    <name evidence="15" type="ORF">FY030_10575</name>
</gene>
<dbReference type="InterPro" id="IPR007197">
    <property type="entry name" value="rSAM"/>
</dbReference>
<evidence type="ECO:0000256" key="11">
    <source>
        <dbReference type="SAM" id="MobiDB-lite"/>
    </source>
</evidence>
<dbReference type="SUPFAM" id="SSF102114">
    <property type="entry name" value="Radical SAM enzymes"/>
    <property type="match status" value="1"/>
</dbReference>
<feature type="domain" description="Radical SAM core" evidence="14">
    <location>
        <begin position="199"/>
        <end position="430"/>
    </location>
</feature>
<feature type="compositionally biased region" description="Pro residues" evidence="11">
    <location>
        <begin position="521"/>
        <end position="532"/>
    </location>
</feature>
<dbReference type="PANTHER" id="PTHR43837">
    <property type="entry name" value="RIBOSOMAL PROTEIN S12 METHYLTHIOTRANSFERASE RIMO"/>
    <property type="match status" value="1"/>
</dbReference>
<feature type="binding site" evidence="10">
    <location>
        <position position="84"/>
    </location>
    <ligand>
        <name>[4Fe-4S] cluster</name>
        <dbReference type="ChEBI" id="CHEBI:49883"/>
        <label>1</label>
    </ligand>
</feature>
<dbReference type="SFLD" id="SFLDS00029">
    <property type="entry name" value="Radical_SAM"/>
    <property type="match status" value="1"/>
</dbReference>
<dbReference type="FunFam" id="3.80.30.20:FF:000001">
    <property type="entry name" value="tRNA-2-methylthio-N(6)-dimethylallyladenosine synthase 2"/>
    <property type="match status" value="1"/>
</dbReference>
<dbReference type="InterPro" id="IPR006638">
    <property type="entry name" value="Elp3/MiaA/NifB-like_rSAM"/>
</dbReference>
<evidence type="ECO:0000256" key="5">
    <source>
        <dbReference type="ARBA" id="ARBA00022691"/>
    </source>
</evidence>
<keyword evidence="16" id="KW-1185">Reference proteome</keyword>
<dbReference type="SFLD" id="SFLDF00274">
    <property type="entry name" value="ribosomal_protein_S12_methylth"/>
    <property type="match status" value="1"/>
</dbReference>
<keyword evidence="6 10" id="KW-0479">Metal-binding</keyword>
<keyword evidence="8 10" id="KW-0411">Iron-sulfur</keyword>
<keyword evidence="3 10" id="KW-0963">Cytoplasm</keyword>
<reference evidence="15 16" key="1">
    <citation type="submission" date="2019-09" db="EMBL/GenBank/DDBJ databases">
        <title>Serinicoccus pratensis sp. nov., isolated from meadow soil.</title>
        <authorList>
            <person name="Zhang W."/>
        </authorList>
    </citation>
    <scope>NUCLEOTIDE SEQUENCE [LARGE SCALE GENOMIC DNA]</scope>
    <source>
        <strain evidence="15 16">W204</strain>
    </source>
</reference>
<feature type="region of interest" description="Disordered" evidence="11">
    <location>
        <begin position="149"/>
        <end position="192"/>
    </location>
</feature>
<name>A0A5J6V5P7_9MICO</name>
<dbReference type="SMART" id="SM00729">
    <property type="entry name" value="Elp3"/>
    <property type="match status" value="1"/>
</dbReference>
<dbReference type="SFLD" id="SFLDG01082">
    <property type="entry name" value="B12-binding_domain_containing"/>
    <property type="match status" value="1"/>
</dbReference>
<dbReference type="InterPro" id="IPR013848">
    <property type="entry name" value="Methylthiotransferase_N"/>
</dbReference>
<dbReference type="GO" id="GO:0051539">
    <property type="term" value="F:4 iron, 4 sulfur cluster binding"/>
    <property type="evidence" value="ECO:0007669"/>
    <property type="project" value="UniProtKB-UniRule"/>
</dbReference>
<feature type="binding site" evidence="10">
    <location>
        <position position="217"/>
    </location>
    <ligand>
        <name>[4Fe-4S] cluster</name>
        <dbReference type="ChEBI" id="CHEBI:49883"/>
        <label>2</label>
        <note>4Fe-4S-S-AdoMet</note>
    </ligand>
</feature>
<dbReference type="EMBL" id="CP044427">
    <property type="protein sequence ID" value="QFG69088.1"/>
    <property type="molecule type" value="Genomic_DNA"/>
</dbReference>
<dbReference type="Pfam" id="PF00919">
    <property type="entry name" value="UPF0004"/>
    <property type="match status" value="1"/>
</dbReference>
<dbReference type="PROSITE" id="PS01278">
    <property type="entry name" value="MTTASE_RADICAL"/>
    <property type="match status" value="1"/>
</dbReference>
<dbReference type="Gene3D" id="3.40.50.12160">
    <property type="entry name" value="Methylthiotransferase, N-terminal domain"/>
    <property type="match status" value="1"/>
</dbReference>
<dbReference type="OrthoDB" id="9805215at2"/>
<comment type="catalytic activity">
    <reaction evidence="9">
        <text>N(6)-dimethylallyladenosine(37) in tRNA + (sulfur carrier)-SH + AH2 + 2 S-adenosyl-L-methionine = 2-methylsulfanyl-N(6)-dimethylallyladenosine(37) in tRNA + (sulfur carrier)-H + 5'-deoxyadenosine + L-methionine + A + S-adenosyl-L-homocysteine + 2 H(+)</text>
        <dbReference type="Rhea" id="RHEA:37067"/>
        <dbReference type="Rhea" id="RHEA-COMP:10375"/>
        <dbReference type="Rhea" id="RHEA-COMP:10376"/>
        <dbReference type="Rhea" id="RHEA-COMP:14737"/>
        <dbReference type="Rhea" id="RHEA-COMP:14739"/>
        <dbReference type="ChEBI" id="CHEBI:13193"/>
        <dbReference type="ChEBI" id="CHEBI:15378"/>
        <dbReference type="ChEBI" id="CHEBI:17319"/>
        <dbReference type="ChEBI" id="CHEBI:17499"/>
        <dbReference type="ChEBI" id="CHEBI:29917"/>
        <dbReference type="ChEBI" id="CHEBI:57844"/>
        <dbReference type="ChEBI" id="CHEBI:57856"/>
        <dbReference type="ChEBI" id="CHEBI:59789"/>
        <dbReference type="ChEBI" id="CHEBI:64428"/>
        <dbReference type="ChEBI" id="CHEBI:74415"/>
        <dbReference type="ChEBI" id="CHEBI:74417"/>
        <dbReference type="EC" id="2.8.4.3"/>
    </reaction>
</comment>